<sequence>MADEYDYLSSDFDLNSLTVPRLRSILVNHDVTYPASAKKAQLIRILEDEVLPQAKKLLRERERVRRTSEGITNMPSRETSVVSERAAPTPSTAGRRGRSKASTRASTVDTDDASVTATPSSRRTTTRSTGRRSRKPEPEPEPVDEYLATPVAPTLTPRASTVGKSRKSDIAYSPEPEPRLSEIKPEPSDRSVFTDDNPFQSGSSPASWDQRRSGGTSSERKRHSSARFSTGKSPSKNTPPRKSETPTHIKSEEDLDAADQSLQAYELNEFDSDAGEEFTPDEQLALERDQAELMYPPRPPRKRPQQGPVSRAFPWFIILSLFTSFGAWWRKEKIEIGFCGIGKPTWSLAETKVPEWASVLEPQCEPCPSHAFCYPNFEARCEHDFILTLHPLSLGGLIPFAPTCEPDSEKARRVKAVADKAVEALRDRRAKWECGELTEASQETAGPDITEGDLKEEVGRKRRKGMSDTEFDDLWKGALGDIIAKEEVVAKTDPSSSVVTLSSSSVARLPLACALRRNVRLSLLAYRLPLSVLIVFFAAAAYARSRVLARRSDLARVPELVATTLDRLATQAALHARGQAHESYIPIGQLRDDVLRSELRGNRREEIWKRVRNVVEDNANIRAAVREGRGGDVARVWEWVGGIGGVGRQIEGSSPSAETDKVHFSPIPATETRSPRGPDGPLARSPIEGVRKWDEGRPIY</sequence>
<evidence type="ECO:0000256" key="6">
    <source>
        <dbReference type="ARBA" id="ARBA00023242"/>
    </source>
</evidence>
<feature type="compositionally biased region" description="Polar residues" evidence="7">
    <location>
        <begin position="226"/>
        <end position="240"/>
    </location>
</feature>
<evidence type="ECO:0000256" key="5">
    <source>
        <dbReference type="ARBA" id="ARBA00023136"/>
    </source>
</evidence>
<dbReference type="EMBL" id="AP024446">
    <property type="protein sequence ID" value="BCS24011.1"/>
    <property type="molecule type" value="Genomic_DNA"/>
</dbReference>
<dbReference type="InterPro" id="IPR044780">
    <property type="entry name" value="Heh2/Src1"/>
</dbReference>
<evidence type="ECO:0000256" key="4">
    <source>
        <dbReference type="ARBA" id="ARBA00022989"/>
    </source>
</evidence>
<dbReference type="GO" id="GO:0034399">
    <property type="term" value="C:nuclear periphery"/>
    <property type="evidence" value="ECO:0007669"/>
    <property type="project" value="TreeGrafter"/>
</dbReference>
<feature type="region of interest" description="Disordered" evidence="7">
    <location>
        <begin position="62"/>
        <end position="254"/>
    </location>
</feature>
<evidence type="ECO:0000256" key="1">
    <source>
        <dbReference type="ARBA" id="ARBA00004540"/>
    </source>
</evidence>
<feature type="domain" description="HeH/LEM" evidence="10">
    <location>
        <begin position="14"/>
        <end position="48"/>
    </location>
</feature>
<reference evidence="11" key="2">
    <citation type="submission" date="2021-02" db="EMBL/GenBank/DDBJ databases">
        <title>Aspergillus puulaauensis MK2 genome sequence.</title>
        <authorList>
            <person name="Futagami T."/>
            <person name="Mori K."/>
            <person name="Kadooka C."/>
            <person name="Tanaka T."/>
        </authorList>
    </citation>
    <scope>NUCLEOTIDE SEQUENCE</scope>
    <source>
        <strain evidence="11">MK2</strain>
    </source>
</reference>
<feature type="transmembrane region" description="Helical" evidence="8">
    <location>
        <begin position="524"/>
        <end position="543"/>
    </location>
</feature>
<evidence type="ECO:0000256" key="3">
    <source>
        <dbReference type="ARBA" id="ARBA00022692"/>
    </source>
</evidence>
<dbReference type="PANTHER" id="PTHR47808">
    <property type="entry name" value="INNER NUCLEAR MEMBRANE PROTEIN HEH2-RELATED"/>
    <property type="match status" value="1"/>
</dbReference>
<dbReference type="InterPro" id="IPR018996">
    <property type="entry name" value="Man1/Src1-like_C"/>
</dbReference>
<dbReference type="Gene3D" id="1.10.10.1180">
    <property type="entry name" value="MAN1, winged-helix domain"/>
    <property type="match status" value="1"/>
</dbReference>
<feature type="domain" description="Man1/Src1-like C-terminal" evidence="9">
    <location>
        <begin position="318"/>
        <end position="641"/>
    </location>
</feature>
<dbReference type="InterPro" id="IPR036361">
    <property type="entry name" value="SAP_dom_sf"/>
</dbReference>
<dbReference type="GeneID" id="64974016"/>
<name>A0A7R8AM55_9EURO</name>
<dbReference type="InterPro" id="IPR025856">
    <property type="entry name" value="HeH/LEM_domain"/>
</dbReference>
<keyword evidence="3 8" id="KW-0812">Transmembrane</keyword>
<keyword evidence="4 8" id="KW-1133">Transmembrane helix</keyword>
<keyword evidence="2" id="KW-0597">Phosphoprotein</keyword>
<dbReference type="Pfam" id="PF09402">
    <property type="entry name" value="MSC"/>
    <property type="match status" value="1"/>
</dbReference>
<evidence type="ECO:0000256" key="7">
    <source>
        <dbReference type="SAM" id="MobiDB-lite"/>
    </source>
</evidence>
<reference evidence="11" key="1">
    <citation type="submission" date="2021-01" db="EMBL/GenBank/DDBJ databases">
        <authorList>
            <consortium name="Aspergillus puulaauensis MK2 genome sequencing consortium"/>
            <person name="Kazuki M."/>
            <person name="Futagami T."/>
        </authorList>
    </citation>
    <scope>NUCLEOTIDE SEQUENCE</scope>
    <source>
        <strain evidence="11">MK2</strain>
    </source>
</reference>
<evidence type="ECO:0000256" key="8">
    <source>
        <dbReference type="SAM" id="Phobius"/>
    </source>
</evidence>
<feature type="compositionally biased region" description="Polar residues" evidence="7">
    <location>
        <begin position="197"/>
        <end position="217"/>
    </location>
</feature>
<comment type="subcellular location">
    <subcellularLocation>
        <location evidence="1">Nucleus inner membrane</location>
    </subcellularLocation>
</comment>
<evidence type="ECO:0000256" key="2">
    <source>
        <dbReference type="ARBA" id="ARBA00022553"/>
    </source>
</evidence>
<dbReference type="GO" id="GO:0005783">
    <property type="term" value="C:endoplasmic reticulum"/>
    <property type="evidence" value="ECO:0007669"/>
    <property type="project" value="TreeGrafter"/>
</dbReference>
<evidence type="ECO:0000259" key="9">
    <source>
        <dbReference type="Pfam" id="PF09402"/>
    </source>
</evidence>
<keyword evidence="6" id="KW-0539">Nucleus</keyword>
<feature type="compositionally biased region" description="Basic and acidic residues" evidence="7">
    <location>
        <begin position="689"/>
        <end position="700"/>
    </location>
</feature>
<feature type="compositionally biased region" description="Polar residues" evidence="7">
    <location>
        <begin position="69"/>
        <end position="82"/>
    </location>
</feature>
<evidence type="ECO:0000259" key="10">
    <source>
        <dbReference type="Pfam" id="PF12949"/>
    </source>
</evidence>
<feature type="transmembrane region" description="Helical" evidence="8">
    <location>
        <begin position="312"/>
        <end position="329"/>
    </location>
</feature>
<dbReference type="CDD" id="cd12935">
    <property type="entry name" value="LEM_like"/>
    <property type="match status" value="1"/>
</dbReference>
<feature type="compositionally biased region" description="Basic and acidic residues" evidence="7">
    <location>
        <begin position="176"/>
        <end position="193"/>
    </location>
</feature>
<dbReference type="InterPro" id="IPR041885">
    <property type="entry name" value="MAN1_winged_helix_dom"/>
</dbReference>
<dbReference type="Pfam" id="PF12949">
    <property type="entry name" value="HeH"/>
    <property type="match status" value="1"/>
</dbReference>
<gene>
    <name evidence="11" type="primary">SRC1</name>
    <name evidence="11" type="ORF">APUU_40455S</name>
</gene>
<feature type="compositionally biased region" description="Low complexity" evidence="7">
    <location>
        <begin position="105"/>
        <end position="128"/>
    </location>
</feature>
<evidence type="ECO:0000313" key="11">
    <source>
        <dbReference type="EMBL" id="BCS24011.1"/>
    </source>
</evidence>
<proteinExistence type="predicted"/>
<dbReference type="AlphaFoldDB" id="A0A7R8AM55"/>
<dbReference type="OrthoDB" id="2503928at2759"/>
<dbReference type="GO" id="GO:0003682">
    <property type="term" value="F:chromatin binding"/>
    <property type="evidence" value="ECO:0007669"/>
    <property type="project" value="InterPro"/>
</dbReference>
<accession>A0A7R8AM55</accession>
<organism evidence="11 12">
    <name type="scientific">Aspergillus puulaauensis</name>
    <dbReference type="NCBI Taxonomy" id="1220207"/>
    <lineage>
        <taxon>Eukaryota</taxon>
        <taxon>Fungi</taxon>
        <taxon>Dikarya</taxon>
        <taxon>Ascomycota</taxon>
        <taxon>Pezizomycotina</taxon>
        <taxon>Eurotiomycetes</taxon>
        <taxon>Eurotiomycetidae</taxon>
        <taxon>Eurotiales</taxon>
        <taxon>Aspergillaceae</taxon>
        <taxon>Aspergillus</taxon>
    </lineage>
</organism>
<feature type="region of interest" description="Disordered" evidence="7">
    <location>
        <begin position="648"/>
        <end position="700"/>
    </location>
</feature>
<dbReference type="RefSeq" id="XP_041556205.1">
    <property type="nucleotide sequence ID" value="XM_041703528.1"/>
</dbReference>
<dbReference type="KEGG" id="apuu:APUU_40455S"/>
<dbReference type="PANTHER" id="PTHR47808:SF2">
    <property type="entry name" value="LEM DOMAIN-CONTAINING PROTEIN 2"/>
    <property type="match status" value="1"/>
</dbReference>
<dbReference type="Gene3D" id="1.10.720.30">
    <property type="entry name" value="SAP domain"/>
    <property type="match status" value="1"/>
</dbReference>
<protein>
    <submittedName>
        <fullName evidence="11">Inner nuclear membrane protein enriched at telomere/subtelomere region</fullName>
    </submittedName>
</protein>
<dbReference type="GO" id="GO:0005637">
    <property type="term" value="C:nuclear inner membrane"/>
    <property type="evidence" value="ECO:0007669"/>
    <property type="project" value="UniProtKB-SubCell"/>
</dbReference>
<dbReference type="Proteomes" id="UP000654913">
    <property type="component" value="Chromosome 4"/>
</dbReference>
<keyword evidence="12" id="KW-1185">Reference proteome</keyword>
<evidence type="ECO:0000313" key="12">
    <source>
        <dbReference type="Proteomes" id="UP000654913"/>
    </source>
</evidence>
<feature type="compositionally biased region" description="Basic and acidic residues" evidence="7">
    <location>
        <begin position="241"/>
        <end position="252"/>
    </location>
</feature>
<dbReference type="GO" id="GO:0071763">
    <property type="term" value="P:nuclear membrane organization"/>
    <property type="evidence" value="ECO:0007669"/>
    <property type="project" value="TreeGrafter"/>
</dbReference>
<keyword evidence="5 8" id="KW-0472">Membrane</keyword>